<dbReference type="RefSeq" id="XP_009173955.1">
    <property type="nucleotide sequence ID" value="XM_009175691.1"/>
</dbReference>
<dbReference type="AlphaFoldDB" id="A0A074Z595"/>
<proteinExistence type="predicted"/>
<evidence type="ECO:0000313" key="1">
    <source>
        <dbReference type="EMBL" id="KER22296.1"/>
    </source>
</evidence>
<name>A0A074Z595_OPIVI</name>
<reference evidence="1 2" key="1">
    <citation type="submission" date="2013-11" db="EMBL/GenBank/DDBJ databases">
        <title>Opisthorchis viverrini - life in the bile duct.</title>
        <authorList>
            <person name="Young N.D."/>
            <person name="Nagarajan N."/>
            <person name="Lin S.J."/>
            <person name="Korhonen P.K."/>
            <person name="Jex A.R."/>
            <person name="Hall R.S."/>
            <person name="Safavi-Hemami H."/>
            <person name="Kaewkong W."/>
            <person name="Bertrand D."/>
            <person name="Gao S."/>
            <person name="Seet Q."/>
            <person name="Wongkham S."/>
            <person name="Teh B.T."/>
            <person name="Wongkham C."/>
            <person name="Intapan P.M."/>
            <person name="Maleewong W."/>
            <person name="Yang X."/>
            <person name="Hu M."/>
            <person name="Wang Z."/>
            <person name="Hofmann A."/>
            <person name="Sternberg P.W."/>
            <person name="Tan P."/>
            <person name="Wang J."/>
            <person name="Gasser R.B."/>
        </authorList>
    </citation>
    <scope>NUCLEOTIDE SEQUENCE [LARGE SCALE GENOMIC DNA]</scope>
</reference>
<dbReference type="EMBL" id="KL596907">
    <property type="protein sequence ID" value="KER22296.1"/>
    <property type="molecule type" value="Genomic_DNA"/>
</dbReference>
<sequence>MTWIVAIRPMPPLQMKVGDRNSVHSAQSWMILECIESNQRADKETLKTALDGESWEIHQHDVET</sequence>
<dbReference type="CTD" id="20323750"/>
<accession>A0A074Z595</accession>
<gene>
    <name evidence="1" type="ORF">T265_09582</name>
</gene>
<evidence type="ECO:0000313" key="2">
    <source>
        <dbReference type="Proteomes" id="UP000054324"/>
    </source>
</evidence>
<protein>
    <submittedName>
        <fullName evidence="1">Uncharacterized protein</fullName>
    </submittedName>
</protein>
<keyword evidence="2" id="KW-1185">Reference proteome</keyword>
<dbReference type="GeneID" id="20323750"/>
<dbReference type="Proteomes" id="UP000054324">
    <property type="component" value="Unassembled WGS sequence"/>
</dbReference>
<dbReference type="KEGG" id="ovi:T265_09582"/>
<organism evidence="1 2">
    <name type="scientific">Opisthorchis viverrini</name>
    <name type="common">Southeast Asian liver fluke</name>
    <dbReference type="NCBI Taxonomy" id="6198"/>
    <lineage>
        <taxon>Eukaryota</taxon>
        <taxon>Metazoa</taxon>
        <taxon>Spiralia</taxon>
        <taxon>Lophotrochozoa</taxon>
        <taxon>Platyhelminthes</taxon>
        <taxon>Trematoda</taxon>
        <taxon>Digenea</taxon>
        <taxon>Opisthorchiida</taxon>
        <taxon>Opisthorchiata</taxon>
        <taxon>Opisthorchiidae</taxon>
        <taxon>Opisthorchis</taxon>
    </lineage>
</organism>